<organism evidence="1 2">
    <name type="scientific">Legionella hackeliae</name>
    <dbReference type="NCBI Taxonomy" id="449"/>
    <lineage>
        <taxon>Bacteria</taxon>
        <taxon>Pseudomonadati</taxon>
        <taxon>Pseudomonadota</taxon>
        <taxon>Gammaproteobacteria</taxon>
        <taxon>Legionellales</taxon>
        <taxon>Legionellaceae</taxon>
        <taxon>Legionella</taxon>
    </lineage>
</organism>
<dbReference type="AlphaFoldDB" id="A0A0A8UW15"/>
<evidence type="ECO:0000313" key="1">
    <source>
        <dbReference type="EMBL" id="CEK11706.1"/>
    </source>
</evidence>
<dbReference type="HOGENOM" id="CLU_955779_0_0_6"/>
<protein>
    <submittedName>
        <fullName evidence="1">Uncharacterized protein</fullName>
    </submittedName>
</protein>
<keyword evidence="2" id="KW-1185">Reference proteome</keyword>
<reference evidence="2" key="1">
    <citation type="submission" date="2014-09" db="EMBL/GenBank/DDBJ databases">
        <authorList>
            <person name="Gomez-Valero L."/>
        </authorList>
    </citation>
    <scope>NUCLEOTIDE SEQUENCE [LARGE SCALE GENOMIC DNA]</scope>
    <source>
        <strain evidence="2">ATCC35250</strain>
    </source>
</reference>
<evidence type="ECO:0000313" key="2">
    <source>
        <dbReference type="Proteomes" id="UP000032803"/>
    </source>
</evidence>
<dbReference type="OrthoDB" id="5654140at2"/>
<gene>
    <name evidence="1" type="ORF">LHA_2706</name>
</gene>
<dbReference type="Proteomes" id="UP000032803">
    <property type="component" value="Chromosome I"/>
</dbReference>
<name>A0A0A8UW15_LEGHA</name>
<sequence length="308" mass="35252">MPRNLRPKAHNKNSPYDKENVYQKKYYREKRLKLFEVHKKKEQQMIDEYIQNHDNLPPTGTAREMGYSSYVFTGVDLVTNSSMIDVQKSTDTTFILSRLQENAPKLPVSCIASTEHVVCMQDQVEDFQLESLPESKKEVKYQLLIRSNSNIQPTDIEKATLIAVICLDDDILTAEDVVVTYDQTRKLYVVELGTQLADIQQVIRNLQAHPQFQIENCKFEDVGLYQGICLLKPDASNPIHAMANIAQGMSDDGQPVKFFLERDAGKTSGTARYQDNKWTFNLFKSLPTMFQETGYPLDSIAVKILKNQ</sequence>
<dbReference type="RefSeq" id="WP_045106844.1">
    <property type="nucleotide sequence ID" value="NZ_LN681225.1"/>
</dbReference>
<dbReference type="PATRIC" id="fig|449.7.peg.2485"/>
<dbReference type="KEGG" id="lha:LHA_2706"/>
<accession>A0A0A8UW15</accession>
<proteinExistence type="predicted"/>
<dbReference type="EMBL" id="LN681225">
    <property type="protein sequence ID" value="CEK11706.1"/>
    <property type="molecule type" value="Genomic_DNA"/>
</dbReference>